<dbReference type="SMART" id="SM00420">
    <property type="entry name" value="HTH_DEOR"/>
    <property type="match status" value="1"/>
</dbReference>
<dbReference type="InterPro" id="IPR001034">
    <property type="entry name" value="DeoR_HTH"/>
</dbReference>
<dbReference type="InterPro" id="IPR036388">
    <property type="entry name" value="WH-like_DNA-bd_sf"/>
</dbReference>
<dbReference type="GO" id="GO:0003700">
    <property type="term" value="F:DNA-binding transcription factor activity"/>
    <property type="evidence" value="ECO:0007669"/>
    <property type="project" value="InterPro"/>
</dbReference>
<dbReference type="InterPro" id="IPR050313">
    <property type="entry name" value="Carb_Metab_HTH_regulators"/>
</dbReference>
<evidence type="ECO:0000313" key="6">
    <source>
        <dbReference type="Proteomes" id="UP000004525"/>
    </source>
</evidence>
<evidence type="ECO:0000313" key="5">
    <source>
        <dbReference type="EMBL" id="EEN81787.1"/>
    </source>
</evidence>
<evidence type="ECO:0000259" key="4">
    <source>
        <dbReference type="PROSITE" id="PS51000"/>
    </source>
</evidence>
<organism evidence="5 6">
    <name type="scientific">Lacticaseibacillus rhamnosus (strain LMS2-1)</name>
    <dbReference type="NCBI Taxonomy" id="525361"/>
    <lineage>
        <taxon>Bacteria</taxon>
        <taxon>Bacillati</taxon>
        <taxon>Bacillota</taxon>
        <taxon>Bacilli</taxon>
        <taxon>Lactobacillales</taxon>
        <taxon>Lactobacillaceae</taxon>
        <taxon>Lacticaseibacillus</taxon>
    </lineage>
</organism>
<dbReference type="SMART" id="SM01134">
    <property type="entry name" value="DeoRC"/>
    <property type="match status" value="1"/>
</dbReference>
<keyword evidence="2" id="KW-0238">DNA-binding</keyword>
<reference evidence="5" key="1">
    <citation type="submission" date="2009-01" db="EMBL/GenBank/DDBJ databases">
        <authorList>
            <person name="Qin X."/>
            <person name="Bachman B."/>
            <person name="Battles P."/>
            <person name="Bell A."/>
            <person name="Bess C."/>
            <person name="Bickham C."/>
            <person name="Chaboub L."/>
            <person name="Chen D."/>
            <person name="Coyle M."/>
            <person name="Deiros D.R."/>
            <person name="Dinh H."/>
            <person name="Forbes L."/>
            <person name="Fowler G."/>
            <person name="Francisco L."/>
            <person name="Fu Q."/>
            <person name="Gubbala S."/>
            <person name="Hale W."/>
            <person name="Han Y."/>
            <person name="Hemphill L."/>
            <person name="Highlander S.K."/>
            <person name="Hirani K."/>
            <person name="Hogues M."/>
            <person name="Jackson L."/>
            <person name="Jakkamsetti A."/>
            <person name="Javaid M."/>
            <person name="Jiang H."/>
            <person name="Korchina V."/>
            <person name="Kovar C."/>
            <person name="Lara F."/>
            <person name="Lee S."/>
            <person name="Mata R."/>
            <person name="Mathew T."/>
            <person name="Moen C."/>
            <person name="Morales K."/>
            <person name="Munidasa M."/>
            <person name="Nazareth L."/>
            <person name="Ngo R."/>
            <person name="Nguyen L."/>
            <person name="Okwuonu G."/>
            <person name="Ongeri F."/>
            <person name="Patil S."/>
            <person name="Petrosino J."/>
            <person name="Pham C."/>
            <person name="Pham P."/>
            <person name="Pu L.-L."/>
            <person name="Puazo M."/>
            <person name="Raj R."/>
            <person name="Reid J."/>
            <person name="Rouhana J."/>
            <person name="Saada N."/>
            <person name="Shang Y."/>
            <person name="Simmons D."/>
            <person name="Thornton R."/>
            <person name="Warren J."/>
            <person name="Weissenberger G."/>
            <person name="Zhang J."/>
            <person name="Zhang L."/>
            <person name="Zhou C."/>
            <person name="Zhu D."/>
            <person name="Muzny D."/>
            <person name="Worley K."/>
            <person name="Gibbs R."/>
        </authorList>
    </citation>
    <scope>NUCLEOTIDE SEQUENCE [LARGE SCALE GENOMIC DNA]</scope>
    <source>
        <strain evidence="5">LMS2-1</strain>
    </source>
</reference>
<dbReference type="InterPro" id="IPR014036">
    <property type="entry name" value="DeoR-like_C"/>
</dbReference>
<dbReference type="PANTHER" id="PTHR30363">
    <property type="entry name" value="HTH-TYPE TRANSCRIPTIONAL REGULATOR SRLR-RELATED"/>
    <property type="match status" value="1"/>
</dbReference>
<evidence type="ECO:0000256" key="3">
    <source>
        <dbReference type="ARBA" id="ARBA00023163"/>
    </source>
</evidence>
<proteinExistence type="predicted"/>
<dbReference type="PROSITE" id="PS00894">
    <property type="entry name" value="HTH_DEOR_1"/>
    <property type="match status" value="1"/>
</dbReference>
<dbReference type="EMBL" id="ACIZ01000011">
    <property type="protein sequence ID" value="EEN81787.1"/>
    <property type="molecule type" value="Genomic_DNA"/>
</dbReference>
<dbReference type="GO" id="GO:0003677">
    <property type="term" value="F:DNA binding"/>
    <property type="evidence" value="ECO:0007669"/>
    <property type="project" value="UniProtKB-KW"/>
</dbReference>
<dbReference type="Gene3D" id="1.10.10.10">
    <property type="entry name" value="Winged helix-like DNA-binding domain superfamily/Winged helix DNA-binding domain"/>
    <property type="match status" value="1"/>
</dbReference>
<dbReference type="SUPFAM" id="SSF46785">
    <property type="entry name" value="Winged helix' DNA-binding domain"/>
    <property type="match status" value="1"/>
</dbReference>
<dbReference type="HOGENOM" id="CLU_060699_2_0_9"/>
<protein>
    <submittedName>
        <fullName evidence="5">Transcriptional regulator, DeoR family</fullName>
    </submittedName>
</protein>
<dbReference type="PANTHER" id="PTHR30363:SF51">
    <property type="entry name" value="HTH-TYPE TRANSCRIPTIONAL REPRESSOR GLCR"/>
    <property type="match status" value="1"/>
</dbReference>
<gene>
    <name evidence="5" type="ORF">HMPREF0539_0074</name>
</gene>
<keyword evidence="6" id="KW-1185">Reference proteome</keyword>
<dbReference type="InterPro" id="IPR018356">
    <property type="entry name" value="Tscrpt_reg_HTH_DeoR_CS"/>
</dbReference>
<feature type="domain" description="HTH deoR-type" evidence="4">
    <location>
        <begin position="35"/>
        <end position="90"/>
    </location>
</feature>
<dbReference type="AlphaFoldDB" id="C2JT40"/>
<dbReference type="Pfam" id="PF08220">
    <property type="entry name" value="HTH_DeoR"/>
    <property type="match status" value="1"/>
</dbReference>
<dbReference type="PROSITE" id="PS51000">
    <property type="entry name" value="HTH_DEOR_2"/>
    <property type="match status" value="1"/>
</dbReference>
<evidence type="ECO:0000256" key="2">
    <source>
        <dbReference type="ARBA" id="ARBA00023125"/>
    </source>
</evidence>
<sequence length="282" mass="31939">MRQDRRDRFTCRNLQDFKWGKRLFKGGLESVAMYREKRFEEIKKLLAARNELSIEDIMKAVGVSRDTARRDIVALDAQGVARRTRGGLVSLNFGHTIPSYSTRLKRFSTQKTKMAKAALSLIKAGGVYFIDDSTTLLKLSQSIHHPVTVYTHSLDNAIALSVEERVNLHLFGGKLDHHARFFFEPTMLETLRRIAFDAAFIGATAIAEDGVYFSYMEDAQVKQAAALSARQVVVVSETEKFQIQAPYRGLELGQIDTLITDKKLAQTQKQWFPTKTDFLIGD</sequence>
<name>C2JT40_LACRM</name>
<evidence type="ECO:0000256" key="1">
    <source>
        <dbReference type="ARBA" id="ARBA00023015"/>
    </source>
</evidence>
<dbReference type="InterPro" id="IPR036390">
    <property type="entry name" value="WH_DNA-bd_sf"/>
</dbReference>
<dbReference type="Pfam" id="PF00455">
    <property type="entry name" value="DeoRC"/>
    <property type="match status" value="1"/>
</dbReference>
<dbReference type="SUPFAM" id="SSF100950">
    <property type="entry name" value="NagB/RpiA/CoA transferase-like"/>
    <property type="match status" value="1"/>
</dbReference>
<keyword evidence="3" id="KW-0804">Transcription</keyword>
<dbReference type="InterPro" id="IPR037171">
    <property type="entry name" value="NagB/RpiA_transferase-like"/>
</dbReference>
<keyword evidence="1" id="KW-0805">Transcription regulation</keyword>
<dbReference type="Proteomes" id="UP000004525">
    <property type="component" value="Unassembled WGS sequence"/>
</dbReference>
<accession>C2JT40</accession>
<comment type="caution">
    <text evidence="5">The sequence shown here is derived from an EMBL/GenBank/DDBJ whole genome shotgun (WGS) entry which is preliminary data.</text>
</comment>